<accession>A0ABT4ZT74</accession>
<comment type="caution">
    <text evidence="4">The sequence shown here is derived from an EMBL/GenBank/DDBJ whole genome shotgun (WGS) entry which is preliminary data.</text>
</comment>
<dbReference type="InterPro" id="IPR028098">
    <property type="entry name" value="Glyco_trans_4-like_N"/>
</dbReference>
<evidence type="ECO:0000259" key="3">
    <source>
        <dbReference type="Pfam" id="PF13439"/>
    </source>
</evidence>
<dbReference type="PANTHER" id="PTHR46401:SF2">
    <property type="entry name" value="GLYCOSYLTRANSFERASE WBBK-RELATED"/>
    <property type="match status" value="1"/>
</dbReference>
<evidence type="ECO:0000256" key="1">
    <source>
        <dbReference type="ARBA" id="ARBA00022679"/>
    </source>
</evidence>
<dbReference type="Pfam" id="PF13439">
    <property type="entry name" value="Glyco_transf_4"/>
    <property type="match status" value="1"/>
</dbReference>
<sequence length="392" mass="44547">MTKTQELASASILTLGTGWFPKTPGGLERYIYELTQKLALNKDRIELCGVGLPDAKNTPIQSNIQLNNLASPDSQIWKRLWSIRTNFQKTRLDQPDAINLHFALYSFPILDLLPKEVPITFNFHGPWASESKEEEVNKKLSIWMKKQLIEKNTYNRCDRFIVLSQAFGNILHQQYQVPWHKIHIIPGGVDINHFQYNLSRLTARKQLGWPTDRPILFTSRRLVYRMGIDKLLQALAIIKPTIPDIWLAIAGRGHIQNLLQQQVIELGLENNVKFLGFLPDEQLPIAYQAANLTVMPSQSFEGFGLAIVESLACGTPVLCTPVGGMPEILQGFAPDLITDSITVDSIADKLEQAMLRKIILPSREECRNYAVQNYDWNHISQQVRQVILADQN</sequence>
<keyword evidence="5" id="KW-1185">Reference proteome</keyword>
<name>A0ABT4ZT74_9CYAN</name>
<evidence type="ECO:0000313" key="5">
    <source>
        <dbReference type="Proteomes" id="UP001211711"/>
    </source>
</evidence>
<feature type="domain" description="Glycosyl transferase family 1" evidence="2">
    <location>
        <begin position="202"/>
        <end position="370"/>
    </location>
</feature>
<dbReference type="PANTHER" id="PTHR46401">
    <property type="entry name" value="GLYCOSYLTRANSFERASE WBBK-RELATED"/>
    <property type="match status" value="1"/>
</dbReference>
<gene>
    <name evidence="4" type="ORF">PN497_14790</name>
</gene>
<evidence type="ECO:0000313" key="4">
    <source>
        <dbReference type="EMBL" id="MDB9442621.1"/>
    </source>
</evidence>
<dbReference type="Proteomes" id="UP001211711">
    <property type="component" value="Unassembled WGS sequence"/>
</dbReference>
<evidence type="ECO:0000259" key="2">
    <source>
        <dbReference type="Pfam" id="PF00534"/>
    </source>
</evidence>
<protein>
    <submittedName>
        <fullName evidence="4">Glycosyltransferase family 4 protein</fullName>
    </submittedName>
</protein>
<dbReference type="SUPFAM" id="SSF53756">
    <property type="entry name" value="UDP-Glycosyltransferase/glycogen phosphorylase"/>
    <property type="match status" value="1"/>
</dbReference>
<dbReference type="RefSeq" id="WP_096572782.1">
    <property type="nucleotide sequence ID" value="NZ_JAQMTI010000178.1"/>
</dbReference>
<dbReference type="CDD" id="cd03801">
    <property type="entry name" value="GT4_PimA-like"/>
    <property type="match status" value="1"/>
</dbReference>
<keyword evidence="1" id="KW-0808">Transferase</keyword>
<dbReference type="Gene3D" id="3.40.50.2000">
    <property type="entry name" value="Glycogen Phosphorylase B"/>
    <property type="match status" value="2"/>
</dbReference>
<dbReference type="InterPro" id="IPR001296">
    <property type="entry name" value="Glyco_trans_1"/>
</dbReference>
<dbReference type="Pfam" id="PF00534">
    <property type="entry name" value="Glycos_transf_1"/>
    <property type="match status" value="1"/>
</dbReference>
<organism evidence="4 5">
    <name type="scientific">Sphaerospermopsis kisseleviana CS-549</name>
    <dbReference type="NCBI Taxonomy" id="3021783"/>
    <lineage>
        <taxon>Bacteria</taxon>
        <taxon>Bacillati</taxon>
        <taxon>Cyanobacteriota</taxon>
        <taxon>Cyanophyceae</taxon>
        <taxon>Nostocales</taxon>
        <taxon>Aphanizomenonaceae</taxon>
        <taxon>Sphaerospermopsis</taxon>
        <taxon>Sphaerospermopsis kisseleviana</taxon>
    </lineage>
</organism>
<proteinExistence type="predicted"/>
<reference evidence="4 5" key="1">
    <citation type="submission" date="2023-01" db="EMBL/GenBank/DDBJ databases">
        <title>Genomes from the Australian National Cyanobacteria Reference Collection.</title>
        <authorList>
            <person name="Willis A."/>
            <person name="Lee E.M.F."/>
        </authorList>
    </citation>
    <scope>NUCLEOTIDE SEQUENCE [LARGE SCALE GENOMIC DNA]</scope>
    <source>
        <strain evidence="4 5">CS-549</strain>
    </source>
</reference>
<feature type="domain" description="Glycosyltransferase subfamily 4-like N-terminal" evidence="3">
    <location>
        <begin position="24"/>
        <end position="192"/>
    </location>
</feature>
<dbReference type="EMBL" id="JAQMTI010000178">
    <property type="protein sequence ID" value="MDB9442621.1"/>
    <property type="molecule type" value="Genomic_DNA"/>
</dbReference>